<evidence type="ECO:0000256" key="1">
    <source>
        <dbReference type="SAM" id="MobiDB-lite"/>
    </source>
</evidence>
<dbReference type="SUPFAM" id="SSF81383">
    <property type="entry name" value="F-box domain"/>
    <property type="match status" value="1"/>
</dbReference>
<protein>
    <submittedName>
        <fullName evidence="3">F-box-like domain-containing protein</fullName>
    </submittedName>
</protein>
<dbReference type="Pfam" id="PF12937">
    <property type="entry name" value="F-box-like"/>
    <property type="match status" value="1"/>
</dbReference>
<dbReference type="Gene3D" id="1.20.1280.50">
    <property type="match status" value="1"/>
</dbReference>
<dbReference type="STRING" id="3775.A0A1Q3BXX0"/>
<gene>
    <name evidence="3" type="ORF">CFOL_v3_16207</name>
</gene>
<dbReference type="Proteomes" id="UP000187406">
    <property type="component" value="Unassembled WGS sequence"/>
</dbReference>
<dbReference type="InterPro" id="IPR036047">
    <property type="entry name" value="F-box-like_dom_sf"/>
</dbReference>
<organism evidence="3 4">
    <name type="scientific">Cephalotus follicularis</name>
    <name type="common">Albany pitcher plant</name>
    <dbReference type="NCBI Taxonomy" id="3775"/>
    <lineage>
        <taxon>Eukaryota</taxon>
        <taxon>Viridiplantae</taxon>
        <taxon>Streptophyta</taxon>
        <taxon>Embryophyta</taxon>
        <taxon>Tracheophyta</taxon>
        <taxon>Spermatophyta</taxon>
        <taxon>Magnoliopsida</taxon>
        <taxon>eudicotyledons</taxon>
        <taxon>Gunneridae</taxon>
        <taxon>Pentapetalae</taxon>
        <taxon>rosids</taxon>
        <taxon>fabids</taxon>
        <taxon>Oxalidales</taxon>
        <taxon>Cephalotaceae</taxon>
        <taxon>Cephalotus</taxon>
    </lineage>
</organism>
<comment type="caution">
    <text evidence="3">The sequence shown here is derived from an EMBL/GenBank/DDBJ whole genome shotgun (WGS) entry which is preliminary data.</text>
</comment>
<keyword evidence="4" id="KW-1185">Reference proteome</keyword>
<dbReference type="FunCoup" id="A0A1Q3BXX0">
    <property type="interactions" value="1097"/>
</dbReference>
<name>A0A1Q3BXX0_CEPFO</name>
<dbReference type="PROSITE" id="PS50181">
    <property type="entry name" value="FBOX"/>
    <property type="match status" value="1"/>
</dbReference>
<feature type="domain" description="F-box" evidence="2">
    <location>
        <begin position="146"/>
        <end position="192"/>
    </location>
</feature>
<accession>A0A1Q3BXX0</accession>
<dbReference type="SMART" id="SM00256">
    <property type="entry name" value="FBOX"/>
    <property type="match status" value="1"/>
</dbReference>
<proteinExistence type="predicted"/>
<evidence type="ECO:0000313" key="4">
    <source>
        <dbReference type="Proteomes" id="UP000187406"/>
    </source>
</evidence>
<dbReference type="InParanoid" id="A0A1Q3BXX0"/>
<sequence length="333" mass="37783">GNKRLNVSNNSAIFHCVFINLIDPSHIIFCNSNMSNPEEKYRTLGLRESLQKVYQYPIACKELSSILRGAYNKLPKNLQSLIFQDTLTAFHLLPDMQTSSAVAAAHLLLQSAEAALPKQKRNLAVTQFKHAMVAHKRRCKSRQEVKEGSTQLPQDVLVHIFSLLDMQTLVSVGLVCWSWNLAARDNYLWRSQYVLVFGDCDNCSKTTGSQSSILMEDKGCAHLQDDIVPGTSIDWREAFKRAYAGSSSRSLNSNRGYCERCNMIFWLNHKCYNGHCRPKSTNEKIKRVLPHQVVGYLLDDDFLMATSSDSDSESDEELISKLWAQPRKNTKRS</sequence>
<dbReference type="PANTHER" id="PTHR47744">
    <property type="entry name" value="OS05G0526300 PROTEIN"/>
    <property type="match status" value="1"/>
</dbReference>
<dbReference type="PANTHER" id="PTHR47744:SF1">
    <property type="entry name" value="OS05G0526300 PROTEIN"/>
    <property type="match status" value="1"/>
</dbReference>
<feature type="non-terminal residue" evidence="3">
    <location>
        <position position="1"/>
    </location>
</feature>
<reference evidence="4" key="1">
    <citation type="submission" date="2016-04" db="EMBL/GenBank/DDBJ databases">
        <title>Cephalotus genome sequencing.</title>
        <authorList>
            <person name="Fukushima K."/>
            <person name="Hasebe M."/>
            <person name="Fang X."/>
        </authorList>
    </citation>
    <scope>NUCLEOTIDE SEQUENCE [LARGE SCALE GENOMIC DNA]</scope>
    <source>
        <strain evidence="4">cv. St1</strain>
    </source>
</reference>
<dbReference type="AlphaFoldDB" id="A0A1Q3BXX0"/>
<dbReference type="EMBL" id="BDDD01001037">
    <property type="protein sequence ID" value="GAV72719.1"/>
    <property type="molecule type" value="Genomic_DNA"/>
</dbReference>
<dbReference type="OrthoDB" id="10257471at2759"/>
<evidence type="ECO:0000259" key="2">
    <source>
        <dbReference type="PROSITE" id="PS50181"/>
    </source>
</evidence>
<dbReference type="InterPro" id="IPR057039">
    <property type="entry name" value="At5g52880_ARM"/>
</dbReference>
<evidence type="ECO:0000313" key="3">
    <source>
        <dbReference type="EMBL" id="GAV72719.1"/>
    </source>
</evidence>
<dbReference type="InterPro" id="IPR001810">
    <property type="entry name" value="F-box_dom"/>
</dbReference>
<feature type="region of interest" description="Disordered" evidence="1">
    <location>
        <begin position="307"/>
        <end position="333"/>
    </location>
</feature>
<dbReference type="Pfam" id="PF24104">
    <property type="entry name" value="At5g52880_ARM"/>
    <property type="match status" value="1"/>
</dbReference>